<gene>
    <name evidence="1" type="ORF">KGM_202089</name>
</gene>
<name>A0A212F6B4_DANPL</name>
<dbReference type="InterPro" id="IPR005312">
    <property type="entry name" value="DUF1759"/>
</dbReference>
<dbReference type="PANTHER" id="PTHR22954:SF3">
    <property type="entry name" value="PROTEIN CBG08539"/>
    <property type="match status" value="1"/>
</dbReference>
<keyword evidence="2" id="KW-1185">Reference proteome</keyword>
<proteinExistence type="predicted"/>
<dbReference type="EMBL" id="AGBW02010052">
    <property type="protein sequence ID" value="OWR49282.1"/>
    <property type="molecule type" value="Genomic_DNA"/>
</dbReference>
<evidence type="ECO:0000313" key="2">
    <source>
        <dbReference type="Proteomes" id="UP000007151"/>
    </source>
</evidence>
<dbReference type="PANTHER" id="PTHR22954">
    <property type="entry name" value="RETROVIRAL PROTEASE-RELATED"/>
    <property type="match status" value="1"/>
</dbReference>
<sequence length="122" mass="14147">MDIPTFIGSYCQWISFKDHFTESMHRNPSLSDAQKLQFLKSKLRGEPEKLIQHLQISSSNYALSWSILTNRYDNIRLIFSVHANTLLNIPNIEQQSASGIKSIYDVINECLNAFRNLDIDRE</sequence>
<dbReference type="Proteomes" id="UP000007151">
    <property type="component" value="Unassembled WGS sequence"/>
</dbReference>
<reference evidence="1 2" key="1">
    <citation type="journal article" date="2011" name="Cell">
        <title>The monarch butterfly genome yields insights into long-distance migration.</title>
        <authorList>
            <person name="Zhan S."/>
            <person name="Merlin C."/>
            <person name="Boore J.L."/>
            <person name="Reppert S.M."/>
        </authorList>
    </citation>
    <scope>NUCLEOTIDE SEQUENCE [LARGE SCALE GENOMIC DNA]</scope>
    <source>
        <strain evidence="1">F-2</strain>
    </source>
</reference>
<dbReference type="InParanoid" id="A0A212F6B4"/>
<evidence type="ECO:0000313" key="1">
    <source>
        <dbReference type="EMBL" id="OWR49282.1"/>
    </source>
</evidence>
<dbReference type="KEGG" id="dpl:KGM_202089"/>
<comment type="caution">
    <text evidence="1">The sequence shown here is derived from an EMBL/GenBank/DDBJ whole genome shotgun (WGS) entry which is preliminary data.</text>
</comment>
<protein>
    <submittedName>
        <fullName evidence="1">Uncharacterized protein</fullName>
    </submittedName>
</protein>
<dbReference type="AlphaFoldDB" id="A0A212F6B4"/>
<dbReference type="Pfam" id="PF03564">
    <property type="entry name" value="DUF1759"/>
    <property type="match status" value="1"/>
</dbReference>
<organism evidence="1 2">
    <name type="scientific">Danaus plexippus plexippus</name>
    <dbReference type="NCBI Taxonomy" id="278856"/>
    <lineage>
        <taxon>Eukaryota</taxon>
        <taxon>Metazoa</taxon>
        <taxon>Ecdysozoa</taxon>
        <taxon>Arthropoda</taxon>
        <taxon>Hexapoda</taxon>
        <taxon>Insecta</taxon>
        <taxon>Pterygota</taxon>
        <taxon>Neoptera</taxon>
        <taxon>Endopterygota</taxon>
        <taxon>Lepidoptera</taxon>
        <taxon>Glossata</taxon>
        <taxon>Ditrysia</taxon>
        <taxon>Papilionoidea</taxon>
        <taxon>Nymphalidae</taxon>
        <taxon>Danainae</taxon>
        <taxon>Danaini</taxon>
        <taxon>Danaina</taxon>
        <taxon>Danaus</taxon>
        <taxon>Danaus</taxon>
    </lineage>
</organism>
<accession>A0A212F6B4</accession>